<sequence>MAKFDVYETTHGGLVLDCQANVLSGLNSRFVVPLSDDPGHETPRGRPDRRLNPRFQIDGHSYTMLTHLAAAILTTELRSCRTSLAAHDYEIGAALDMLISGC</sequence>
<keyword evidence="4" id="KW-0805">Transcription regulation</keyword>
<dbReference type="InterPro" id="IPR011067">
    <property type="entry name" value="Plasmid_toxin/cell-grow_inhib"/>
</dbReference>
<evidence type="ECO:0000256" key="6">
    <source>
        <dbReference type="ARBA" id="ARBA00029628"/>
    </source>
</evidence>
<gene>
    <name evidence="8" type="ORF">KZ820_17200</name>
</gene>
<comment type="caution">
    <text evidence="8">The sequence shown here is derived from an EMBL/GenBank/DDBJ whole genome shotgun (WGS) entry which is preliminary data.</text>
</comment>
<evidence type="ECO:0000313" key="9">
    <source>
        <dbReference type="Proteomes" id="UP000759103"/>
    </source>
</evidence>
<evidence type="ECO:0000313" key="8">
    <source>
        <dbReference type="EMBL" id="MBW6532481.1"/>
    </source>
</evidence>
<evidence type="ECO:0000256" key="1">
    <source>
        <dbReference type="ARBA" id="ARBA00005230"/>
    </source>
</evidence>
<dbReference type="SUPFAM" id="SSF50118">
    <property type="entry name" value="Cell growth inhibitor/plasmid maintenance toxic component"/>
    <property type="match status" value="1"/>
</dbReference>
<name>A0ABS7BSD5_9SPHN</name>
<dbReference type="InterPro" id="IPR002712">
    <property type="entry name" value="CcdB"/>
</dbReference>
<dbReference type="EMBL" id="JAHXZN010000007">
    <property type="protein sequence ID" value="MBW6532481.1"/>
    <property type="molecule type" value="Genomic_DNA"/>
</dbReference>
<comment type="similarity">
    <text evidence="1">Belongs to the CcdB toxin family.</text>
</comment>
<keyword evidence="3" id="KW-0678">Repressor</keyword>
<accession>A0ABS7BSD5</accession>
<proteinExistence type="inferred from homology"/>
<evidence type="ECO:0000256" key="5">
    <source>
        <dbReference type="ARBA" id="ARBA00023163"/>
    </source>
</evidence>
<evidence type="ECO:0000256" key="7">
    <source>
        <dbReference type="ARBA" id="ARBA00033135"/>
    </source>
</evidence>
<protein>
    <recommendedName>
        <fullName evidence="2">Toxin CcdB</fullName>
    </recommendedName>
    <alternativeName>
        <fullName evidence="7">Cytotoxic protein CcdB</fullName>
    </alternativeName>
    <alternativeName>
        <fullName evidence="6">Protein LetD</fullName>
    </alternativeName>
</protein>
<dbReference type="Pfam" id="PF01845">
    <property type="entry name" value="CcdB"/>
    <property type="match status" value="1"/>
</dbReference>
<evidence type="ECO:0000256" key="4">
    <source>
        <dbReference type="ARBA" id="ARBA00023015"/>
    </source>
</evidence>
<reference evidence="8 9" key="1">
    <citation type="submission" date="2021-07" db="EMBL/GenBank/DDBJ databases">
        <title>Sphingomonas sp.</title>
        <authorList>
            <person name="Feng G."/>
            <person name="Li J."/>
            <person name="Pan M."/>
        </authorList>
    </citation>
    <scope>NUCLEOTIDE SEQUENCE [LARGE SCALE GENOMIC DNA]</scope>
    <source>
        <strain evidence="8 9">RRHST34</strain>
    </source>
</reference>
<dbReference type="RefSeq" id="WP_219749927.1">
    <property type="nucleotide sequence ID" value="NZ_JAHXZN010000007.1"/>
</dbReference>
<dbReference type="Proteomes" id="UP000759103">
    <property type="component" value="Unassembled WGS sequence"/>
</dbReference>
<organism evidence="8 9">
    <name type="scientific">Sphingomonas citri</name>
    <dbReference type="NCBI Taxonomy" id="2862499"/>
    <lineage>
        <taxon>Bacteria</taxon>
        <taxon>Pseudomonadati</taxon>
        <taxon>Pseudomonadota</taxon>
        <taxon>Alphaproteobacteria</taxon>
        <taxon>Sphingomonadales</taxon>
        <taxon>Sphingomonadaceae</taxon>
        <taxon>Sphingomonas</taxon>
    </lineage>
</organism>
<evidence type="ECO:0000256" key="2">
    <source>
        <dbReference type="ARBA" id="ARBA00015075"/>
    </source>
</evidence>
<dbReference type="Gene3D" id="2.30.30.110">
    <property type="match status" value="1"/>
</dbReference>
<keyword evidence="5" id="KW-0804">Transcription</keyword>
<keyword evidence="9" id="KW-1185">Reference proteome</keyword>
<evidence type="ECO:0000256" key="3">
    <source>
        <dbReference type="ARBA" id="ARBA00022491"/>
    </source>
</evidence>